<dbReference type="PROSITE" id="PS50059">
    <property type="entry name" value="FKBP_PPIASE"/>
    <property type="match status" value="1"/>
</dbReference>
<evidence type="ECO:0000259" key="4">
    <source>
        <dbReference type="PROSITE" id="PS50059"/>
    </source>
</evidence>
<name>A0AAV7KBR7_9METZ</name>
<sequence length="670" mass="78702">MSVTSPDVISISSPISPTSSKPTHELPGLIESNAQINSRDIPKYNPIRVGTLVAVNYAGYYLPPWCYFREKWSPTLRTELRKTLEQSELPGDVVMKGMGEGDKFLNRSHEFQYYNKPDNTYHYLEWKKEYAHYVDTWMKFASNDNDELSPPTMNEDHFVEIKTEFNDIIHNYNKNKNKNKNKDIPPLLNKLTEFEFNKSLDNYKHQLPSDEINQLLDKINRYRWKQEEVLIREIHRRIDSILTPDSTEFRSVLERRVEYDKEVDRVVRGLYAYRMRFEVRLSEIEDIKTYLGLKEIQDQNNQNQKKENTLVKVLNKLEKIKDISKDQNEINRLRNYCLKTDGAFLFAGPRQEIDYPDFRDLMNDLAPLFKYFFDQLKTEIKTIFDDNNPDDITWDKYKDEIMSKDTPDKIRIIQNITERLRAINIEKVQEEDEKLNIIKQRVECVKKRVKQKAQQLLCEVDKLVKDETNSEKHKITQKQLQDILEYSREKVDSPFSVDDLNIYLRYPPIQNKLVLHEGYWPPLRAVPSEDTISVLRMGPPGMEYQKVKLSNVIARFDEAFSLFSSTLADHGMCRPTPQPRPMKFRYGLGEVVPAWDHGTKGISDMKLGEIRIIVCPSITAYGSRGVPDSVPPYMPLIYVIRMEGIYNKQDDIYESDDDIPSDQLDSQVEL</sequence>
<dbReference type="Proteomes" id="UP001165289">
    <property type="component" value="Unassembled WGS sequence"/>
</dbReference>
<dbReference type="AlphaFoldDB" id="A0AAV7KBR7"/>
<evidence type="ECO:0000313" key="5">
    <source>
        <dbReference type="EMBL" id="KAI6658617.1"/>
    </source>
</evidence>
<feature type="domain" description="PPIase FKBP-type" evidence="4">
    <location>
        <begin position="556"/>
        <end position="646"/>
    </location>
</feature>
<dbReference type="InterPro" id="IPR001179">
    <property type="entry name" value="PPIase_FKBP_dom"/>
</dbReference>
<feature type="region of interest" description="Disordered" evidence="3">
    <location>
        <begin position="1"/>
        <end position="31"/>
    </location>
</feature>
<accession>A0AAV7KBR7</accession>
<reference evidence="5 6" key="1">
    <citation type="journal article" date="2023" name="BMC Biol.">
        <title>The compact genome of the sponge Oopsacas minuta (Hexactinellida) is lacking key metazoan core genes.</title>
        <authorList>
            <person name="Santini S."/>
            <person name="Schenkelaars Q."/>
            <person name="Jourda C."/>
            <person name="Duchesne M."/>
            <person name="Belahbib H."/>
            <person name="Rocher C."/>
            <person name="Selva M."/>
            <person name="Riesgo A."/>
            <person name="Vervoort M."/>
            <person name="Leys S.P."/>
            <person name="Kodjabachian L."/>
            <person name="Le Bivic A."/>
            <person name="Borchiellini C."/>
            <person name="Claverie J.M."/>
            <person name="Renard E."/>
        </authorList>
    </citation>
    <scope>NUCLEOTIDE SEQUENCE [LARGE SCALE GENOMIC DNA]</scope>
    <source>
        <strain evidence="5">SPO-2</strain>
    </source>
</reference>
<protein>
    <recommendedName>
        <fullName evidence="1">peptidylprolyl isomerase</fullName>
        <ecNumber evidence="1">5.2.1.8</ecNumber>
    </recommendedName>
</protein>
<proteinExistence type="predicted"/>
<dbReference type="InterPro" id="IPR046357">
    <property type="entry name" value="PPIase_dom_sf"/>
</dbReference>
<feature type="coiled-coil region" evidence="2">
    <location>
        <begin position="296"/>
        <end position="323"/>
    </location>
</feature>
<dbReference type="GO" id="GO:0003755">
    <property type="term" value="F:peptidyl-prolyl cis-trans isomerase activity"/>
    <property type="evidence" value="ECO:0007669"/>
    <property type="project" value="UniProtKB-KW"/>
</dbReference>
<keyword evidence="2" id="KW-0175">Coiled coil</keyword>
<dbReference type="SUPFAM" id="SSF54534">
    <property type="entry name" value="FKBP-like"/>
    <property type="match status" value="1"/>
</dbReference>
<evidence type="ECO:0000256" key="2">
    <source>
        <dbReference type="SAM" id="Coils"/>
    </source>
</evidence>
<dbReference type="EC" id="5.2.1.8" evidence="1"/>
<comment type="catalytic activity">
    <reaction evidence="1">
        <text>[protein]-peptidylproline (omega=180) = [protein]-peptidylproline (omega=0)</text>
        <dbReference type="Rhea" id="RHEA:16237"/>
        <dbReference type="Rhea" id="RHEA-COMP:10747"/>
        <dbReference type="Rhea" id="RHEA-COMP:10748"/>
        <dbReference type="ChEBI" id="CHEBI:83833"/>
        <dbReference type="ChEBI" id="CHEBI:83834"/>
        <dbReference type="EC" id="5.2.1.8"/>
    </reaction>
</comment>
<dbReference type="Gene3D" id="3.10.50.40">
    <property type="match status" value="1"/>
</dbReference>
<keyword evidence="1 5" id="KW-0413">Isomerase</keyword>
<comment type="caution">
    <text evidence="5">The sequence shown here is derived from an EMBL/GenBank/DDBJ whole genome shotgun (WGS) entry which is preliminary data.</text>
</comment>
<evidence type="ECO:0000313" key="6">
    <source>
        <dbReference type="Proteomes" id="UP001165289"/>
    </source>
</evidence>
<evidence type="ECO:0000256" key="1">
    <source>
        <dbReference type="PROSITE-ProRule" id="PRU00277"/>
    </source>
</evidence>
<dbReference type="Pfam" id="PF00254">
    <property type="entry name" value="FKBP_C"/>
    <property type="match status" value="1"/>
</dbReference>
<dbReference type="EMBL" id="JAKMXF010000088">
    <property type="protein sequence ID" value="KAI6658617.1"/>
    <property type="molecule type" value="Genomic_DNA"/>
</dbReference>
<keyword evidence="1" id="KW-0697">Rotamase</keyword>
<organism evidence="5 6">
    <name type="scientific">Oopsacas minuta</name>
    <dbReference type="NCBI Taxonomy" id="111878"/>
    <lineage>
        <taxon>Eukaryota</taxon>
        <taxon>Metazoa</taxon>
        <taxon>Porifera</taxon>
        <taxon>Hexactinellida</taxon>
        <taxon>Hexasterophora</taxon>
        <taxon>Lyssacinosida</taxon>
        <taxon>Leucopsacidae</taxon>
        <taxon>Oopsacas</taxon>
    </lineage>
</organism>
<feature type="coiled-coil region" evidence="2">
    <location>
        <begin position="413"/>
        <end position="466"/>
    </location>
</feature>
<evidence type="ECO:0000256" key="3">
    <source>
        <dbReference type="SAM" id="MobiDB-lite"/>
    </source>
</evidence>
<gene>
    <name evidence="5" type="ORF">LOD99_15415</name>
</gene>
<feature type="compositionally biased region" description="Low complexity" evidence="3">
    <location>
        <begin position="1"/>
        <end position="20"/>
    </location>
</feature>
<keyword evidence="6" id="KW-1185">Reference proteome</keyword>